<accession>A0A1Y2A4L2</accession>
<dbReference type="GO" id="GO:0006974">
    <property type="term" value="P:DNA damage response"/>
    <property type="evidence" value="ECO:0007669"/>
    <property type="project" value="TreeGrafter"/>
</dbReference>
<dbReference type="OrthoDB" id="3335918at2759"/>
<name>A0A1Y2A4L2_9PLEO</name>
<dbReference type="AlphaFoldDB" id="A0A1Y2A4L2"/>
<dbReference type="EMBL" id="MCFA01000013">
    <property type="protein sequence ID" value="ORY17257.1"/>
    <property type="molecule type" value="Genomic_DNA"/>
</dbReference>
<evidence type="ECO:0000313" key="1">
    <source>
        <dbReference type="EMBL" id="ORY17257.1"/>
    </source>
</evidence>
<dbReference type="Gene3D" id="3.30.70.2970">
    <property type="entry name" value="Protein of unknown function (DUF541), domain 2"/>
    <property type="match status" value="1"/>
</dbReference>
<protein>
    <recommendedName>
        <fullName evidence="3">SIMPL domain-containing protein</fullName>
    </recommendedName>
</protein>
<comment type="caution">
    <text evidence="1">The sequence shown here is derived from an EMBL/GenBank/DDBJ whole genome shotgun (WGS) entry which is preliminary data.</text>
</comment>
<gene>
    <name evidence="1" type="ORF">BCR34DRAFT_555731</name>
</gene>
<organism evidence="1 2">
    <name type="scientific">Clohesyomyces aquaticus</name>
    <dbReference type="NCBI Taxonomy" id="1231657"/>
    <lineage>
        <taxon>Eukaryota</taxon>
        <taxon>Fungi</taxon>
        <taxon>Dikarya</taxon>
        <taxon>Ascomycota</taxon>
        <taxon>Pezizomycotina</taxon>
        <taxon>Dothideomycetes</taxon>
        <taxon>Pleosporomycetidae</taxon>
        <taxon>Pleosporales</taxon>
        <taxon>Lindgomycetaceae</taxon>
        <taxon>Clohesyomyces</taxon>
    </lineage>
</organism>
<dbReference type="Proteomes" id="UP000193144">
    <property type="component" value="Unassembled WGS sequence"/>
</dbReference>
<dbReference type="Pfam" id="PF04402">
    <property type="entry name" value="SIMPL"/>
    <property type="match status" value="1"/>
</dbReference>
<reference evidence="1 2" key="1">
    <citation type="submission" date="2016-07" db="EMBL/GenBank/DDBJ databases">
        <title>Pervasive Adenine N6-methylation of Active Genes in Fungi.</title>
        <authorList>
            <consortium name="DOE Joint Genome Institute"/>
            <person name="Mondo S.J."/>
            <person name="Dannebaum R.O."/>
            <person name="Kuo R.C."/>
            <person name="Labutti K."/>
            <person name="Haridas S."/>
            <person name="Kuo A."/>
            <person name="Salamov A."/>
            <person name="Ahrendt S.R."/>
            <person name="Lipzen A."/>
            <person name="Sullivan W."/>
            <person name="Andreopoulos W.B."/>
            <person name="Clum A."/>
            <person name="Lindquist E."/>
            <person name="Daum C."/>
            <person name="Ramamoorthy G.K."/>
            <person name="Gryganskyi A."/>
            <person name="Culley D."/>
            <person name="Magnuson J.K."/>
            <person name="James T.Y."/>
            <person name="O'Malley M.A."/>
            <person name="Stajich J.E."/>
            <person name="Spatafora J.W."/>
            <person name="Visel A."/>
            <person name="Grigoriev I.V."/>
        </authorList>
    </citation>
    <scope>NUCLEOTIDE SEQUENCE [LARGE SCALE GENOMIC DNA]</scope>
    <source>
        <strain evidence="1 2">CBS 115471</strain>
    </source>
</reference>
<dbReference type="PANTHER" id="PTHR34387:SF2">
    <property type="entry name" value="SLR1258 PROTEIN"/>
    <property type="match status" value="1"/>
</dbReference>
<evidence type="ECO:0008006" key="3">
    <source>
        <dbReference type="Google" id="ProtNLM"/>
    </source>
</evidence>
<dbReference type="Gene3D" id="3.30.110.170">
    <property type="entry name" value="Protein of unknown function (DUF541), domain 1"/>
    <property type="match status" value="1"/>
</dbReference>
<dbReference type="PANTHER" id="PTHR34387">
    <property type="entry name" value="SLR1258 PROTEIN"/>
    <property type="match status" value="1"/>
</dbReference>
<keyword evidence="2" id="KW-1185">Reference proteome</keyword>
<evidence type="ECO:0000313" key="2">
    <source>
        <dbReference type="Proteomes" id="UP000193144"/>
    </source>
</evidence>
<dbReference type="InterPro" id="IPR007497">
    <property type="entry name" value="SIMPL/DUF541"/>
</dbReference>
<dbReference type="InterPro" id="IPR052022">
    <property type="entry name" value="26kDa_periplasmic_antigen"/>
</dbReference>
<sequence length="241" mass="26835">MTAHTTKEGLEINVTGTGYAIRSSERAILVLQAQSDQVATPKEASAALASTTKAIRDVITPHCPQDKTTGRTYEGAPIAHYSTSTMDTSFHKERAAPDGTTFPTLYSARQEFHIKFADFDLLDSLAMELSSMKNVKIQKIDWRLTDATSESIHNIARKAAAKNAITKAHDYAEVFAGVKTEDLSEKVKAMDISERSYYNQSTTPQLHHGKGQRFVKREKELQFQPEDVRLEVQVTAKFVVK</sequence>
<proteinExistence type="predicted"/>